<feature type="compositionally biased region" description="Low complexity" evidence="1">
    <location>
        <begin position="25"/>
        <end position="38"/>
    </location>
</feature>
<evidence type="ECO:0000313" key="3">
    <source>
        <dbReference type="EMBL" id="OGH81132.1"/>
    </source>
</evidence>
<evidence type="ECO:0000256" key="2">
    <source>
        <dbReference type="SAM" id="SignalP"/>
    </source>
</evidence>
<dbReference type="Proteomes" id="UP000178726">
    <property type="component" value="Unassembled WGS sequence"/>
</dbReference>
<sequence length="142" mass="15584">MRKKSFVVSILMGLVMIGAGCNQPAATPTTNQPNQTPNETSASPDQTANAFTLSGEAMENAGEVKLQWNTPTNMDPTNRFRLIHGSTPGREVGQGAYWQDLVGSTREYIWSGVKSGNRYFRVCELKDGECLQTSNEIKLIVK</sequence>
<dbReference type="PROSITE" id="PS51257">
    <property type="entry name" value="PROKAR_LIPOPROTEIN"/>
    <property type="match status" value="1"/>
</dbReference>
<feature type="signal peptide" evidence="2">
    <location>
        <begin position="1"/>
        <end position="25"/>
    </location>
</feature>
<organism evidence="3 4">
    <name type="scientific">Candidatus Magasanikbacteria bacterium RIFCSPLOWO2_02_FULL_44_11</name>
    <dbReference type="NCBI Taxonomy" id="1798689"/>
    <lineage>
        <taxon>Bacteria</taxon>
        <taxon>Candidatus Magasanikiibacteriota</taxon>
    </lineage>
</organism>
<evidence type="ECO:0000313" key="4">
    <source>
        <dbReference type="Proteomes" id="UP000178726"/>
    </source>
</evidence>
<reference evidence="3 4" key="1">
    <citation type="journal article" date="2016" name="Nat. Commun.">
        <title>Thousands of microbial genomes shed light on interconnected biogeochemical processes in an aquifer system.</title>
        <authorList>
            <person name="Anantharaman K."/>
            <person name="Brown C.T."/>
            <person name="Hug L.A."/>
            <person name="Sharon I."/>
            <person name="Castelle C.J."/>
            <person name="Probst A.J."/>
            <person name="Thomas B.C."/>
            <person name="Singh A."/>
            <person name="Wilkins M.J."/>
            <person name="Karaoz U."/>
            <person name="Brodie E.L."/>
            <person name="Williams K.H."/>
            <person name="Hubbard S.S."/>
            <person name="Banfield J.F."/>
        </authorList>
    </citation>
    <scope>NUCLEOTIDE SEQUENCE [LARGE SCALE GENOMIC DNA]</scope>
</reference>
<evidence type="ECO:0000256" key="1">
    <source>
        <dbReference type="SAM" id="MobiDB-lite"/>
    </source>
</evidence>
<comment type="caution">
    <text evidence="3">The sequence shown here is derived from an EMBL/GenBank/DDBJ whole genome shotgun (WGS) entry which is preliminary data.</text>
</comment>
<gene>
    <name evidence="3" type="ORF">A3I29_00760</name>
</gene>
<dbReference type="EMBL" id="MFQK01000010">
    <property type="protein sequence ID" value="OGH81132.1"/>
    <property type="molecule type" value="Genomic_DNA"/>
</dbReference>
<dbReference type="AlphaFoldDB" id="A0A1F6NB42"/>
<accession>A0A1F6NB42</accession>
<feature type="region of interest" description="Disordered" evidence="1">
    <location>
        <begin position="25"/>
        <end position="47"/>
    </location>
</feature>
<evidence type="ECO:0008006" key="5">
    <source>
        <dbReference type="Google" id="ProtNLM"/>
    </source>
</evidence>
<keyword evidence="2" id="KW-0732">Signal</keyword>
<protein>
    <recommendedName>
        <fullName evidence="5">Fibronectin type-III domain-containing protein</fullName>
    </recommendedName>
</protein>
<proteinExistence type="predicted"/>
<feature type="chain" id="PRO_5009525748" description="Fibronectin type-III domain-containing protein" evidence="2">
    <location>
        <begin position="26"/>
        <end position="142"/>
    </location>
</feature>
<name>A0A1F6NB42_9BACT</name>